<evidence type="ECO:0000256" key="1">
    <source>
        <dbReference type="ARBA" id="ARBA00023015"/>
    </source>
</evidence>
<evidence type="ECO:0000256" key="3">
    <source>
        <dbReference type="ARBA" id="ARBA00023163"/>
    </source>
</evidence>
<dbReference type="InterPro" id="IPR018060">
    <property type="entry name" value="HTH_AraC"/>
</dbReference>
<evidence type="ECO:0000256" key="2">
    <source>
        <dbReference type="ARBA" id="ARBA00023125"/>
    </source>
</evidence>
<reference evidence="5" key="1">
    <citation type="journal article" date="2021" name="PeerJ">
        <title>Extensive microbial diversity within the chicken gut microbiome revealed by metagenomics and culture.</title>
        <authorList>
            <person name="Gilroy R."/>
            <person name="Ravi A."/>
            <person name="Getino M."/>
            <person name="Pursley I."/>
            <person name="Horton D.L."/>
            <person name="Alikhan N.F."/>
            <person name="Baker D."/>
            <person name="Gharbi K."/>
            <person name="Hall N."/>
            <person name="Watson M."/>
            <person name="Adriaenssens E.M."/>
            <person name="Foster-Nyarko E."/>
            <person name="Jarju S."/>
            <person name="Secka A."/>
            <person name="Antonio M."/>
            <person name="Oren A."/>
            <person name="Chaudhuri R.R."/>
            <person name="La Ragione R."/>
            <person name="Hildebrand F."/>
            <person name="Pallen M.J."/>
        </authorList>
    </citation>
    <scope>NUCLEOTIDE SEQUENCE</scope>
    <source>
        <strain evidence="5">12435</strain>
    </source>
</reference>
<dbReference type="InterPro" id="IPR014710">
    <property type="entry name" value="RmlC-like_jellyroll"/>
</dbReference>
<dbReference type="Pfam" id="PF12833">
    <property type="entry name" value="HTH_18"/>
    <property type="match status" value="1"/>
</dbReference>
<dbReference type="PANTHER" id="PTHR43280:SF28">
    <property type="entry name" value="HTH-TYPE TRANSCRIPTIONAL ACTIVATOR RHAS"/>
    <property type="match status" value="1"/>
</dbReference>
<evidence type="ECO:0000259" key="4">
    <source>
        <dbReference type="PROSITE" id="PS01124"/>
    </source>
</evidence>
<feature type="non-terminal residue" evidence="5">
    <location>
        <position position="1"/>
    </location>
</feature>
<dbReference type="GO" id="GO:0003700">
    <property type="term" value="F:DNA-binding transcription factor activity"/>
    <property type="evidence" value="ECO:0007669"/>
    <property type="project" value="InterPro"/>
</dbReference>
<protein>
    <submittedName>
        <fullName evidence="5">AraC family transcriptional regulator</fullName>
    </submittedName>
</protein>
<sequence length="257" mass="28950">FEFCYGDLDLAHRYEEVPVTKPDFAKHYHDFYELLYFASGECDFVMEDVRCRLGAGDVVFILPGEHHYLDYGTSPDRPPCESWSLKFGDAAVPAFLVSRLSEKDKFYTVSHGMTRMLEDLDVIAGCDDEDERGTLAGCKLVELLVLLSHTPCSGKPLKKNKTIARVVEYVDAHLRTPLSLTDISSALGLSQSYLSNRFSEYMKVSVIQYVRIKKIVAAHRCIVFGERPTVVAKDFGFSDYSTFYRAYVKIIGHAPGG</sequence>
<dbReference type="SMART" id="SM00342">
    <property type="entry name" value="HTH_ARAC"/>
    <property type="match status" value="1"/>
</dbReference>
<dbReference type="Pfam" id="PF02311">
    <property type="entry name" value="AraC_binding"/>
    <property type="match status" value="1"/>
</dbReference>
<keyword evidence="1" id="KW-0805">Transcription regulation</keyword>
<dbReference type="InterPro" id="IPR037923">
    <property type="entry name" value="HTH-like"/>
</dbReference>
<dbReference type="GO" id="GO:0043565">
    <property type="term" value="F:sequence-specific DNA binding"/>
    <property type="evidence" value="ECO:0007669"/>
    <property type="project" value="InterPro"/>
</dbReference>
<name>A0A9D1TRI1_9FIRM</name>
<dbReference type="Gene3D" id="1.10.10.60">
    <property type="entry name" value="Homeodomain-like"/>
    <property type="match status" value="1"/>
</dbReference>
<dbReference type="PANTHER" id="PTHR43280">
    <property type="entry name" value="ARAC-FAMILY TRANSCRIPTIONAL REGULATOR"/>
    <property type="match status" value="1"/>
</dbReference>
<reference evidence="5" key="2">
    <citation type="submission" date="2021-04" db="EMBL/GenBank/DDBJ databases">
        <authorList>
            <person name="Gilroy R."/>
        </authorList>
    </citation>
    <scope>NUCLEOTIDE SEQUENCE</scope>
    <source>
        <strain evidence="5">12435</strain>
    </source>
</reference>
<gene>
    <name evidence="5" type="ORF">H9892_05580</name>
</gene>
<dbReference type="Gene3D" id="2.60.120.10">
    <property type="entry name" value="Jelly Rolls"/>
    <property type="match status" value="1"/>
</dbReference>
<accession>A0A9D1TRI1</accession>
<organism evidence="5 6">
    <name type="scientific">Candidatus Protoclostridium stercorigallinarum</name>
    <dbReference type="NCBI Taxonomy" id="2838741"/>
    <lineage>
        <taxon>Bacteria</taxon>
        <taxon>Bacillati</taxon>
        <taxon>Bacillota</taxon>
        <taxon>Clostridia</taxon>
        <taxon>Candidatus Protoclostridium</taxon>
    </lineage>
</organism>
<dbReference type="InterPro" id="IPR009057">
    <property type="entry name" value="Homeodomain-like_sf"/>
</dbReference>
<proteinExistence type="predicted"/>
<dbReference type="PROSITE" id="PS01124">
    <property type="entry name" value="HTH_ARAC_FAMILY_2"/>
    <property type="match status" value="1"/>
</dbReference>
<dbReference type="InterPro" id="IPR003313">
    <property type="entry name" value="AraC-bd"/>
</dbReference>
<evidence type="ECO:0000313" key="6">
    <source>
        <dbReference type="Proteomes" id="UP000823990"/>
    </source>
</evidence>
<dbReference type="EMBL" id="DXHS01000087">
    <property type="protein sequence ID" value="HIW02793.1"/>
    <property type="molecule type" value="Genomic_DNA"/>
</dbReference>
<dbReference type="SUPFAM" id="SSF46689">
    <property type="entry name" value="Homeodomain-like"/>
    <property type="match status" value="1"/>
</dbReference>
<dbReference type="SUPFAM" id="SSF51215">
    <property type="entry name" value="Regulatory protein AraC"/>
    <property type="match status" value="1"/>
</dbReference>
<keyword evidence="2" id="KW-0238">DNA-binding</keyword>
<dbReference type="AlphaFoldDB" id="A0A9D1TRI1"/>
<evidence type="ECO:0000313" key="5">
    <source>
        <dbReference type="EMBL" id="HIW02793.1"/>
    </source>
</evidence>
<dbReference type="Proteomes" id="UP000823990">
    <property type="component" value="Unassembled WGS sequence"/>
</dbReference>
<feature type="domain" description="HTH araC/xylS-type" evidence="4">
    <location>
        <begin position="164"/>
        <end position="257"/>
    </location>
</feature>
<comment type="caution">
    <text evidence="5">The sequence shown here is derived from an EMBL/GenBank/DDBJ whole genome shotgun (WGS) entry which is preliminary data.</text>
</comment>
<keyword evidence="3" id="KW-0804">Transcription</keyword>